<evidence type="ECO:0000313" key="5">
    <source>
        <dbReference type="Proteomes" id="UP000559117"/>
    </source>
</evidence>
<name>A0A840UD63_9FIRM</name>
<keyword evidence="2" id="KW-0676">Redox-active center</keyword>
<feature type="active site" description="Nucleophile" evidence="1">
    <location>
        <position position="13"/>
    </location>
</feature>
<dbReference type="InterPro" id="IPR012336">
    <property type="entry name" value="Thioredoxin-like_fold"/>
</dbReference>
<accession>A0A840UD63</accession>
<evidence type="ECO:0000259" key="3">
    <source>
        <dbReference type="Pfam" id="PF13192"/>
    </source>
</evidence>
<dbReference type="AlphaFoldDB" id="A0A840UD63"/>
<comment type="caution">
    <text evidence="4">The sequence shown here is derived from an EMBL/GenBank/DDBJ whole genome shotgun (WGS) entry which is preliminary data.</text>
</comment>
<proteinExistence type="predicted"/>
<feature type="domain" description="Thioredoxin-like fold" evidence="3">
    <location>
        <begin position="1"/>
        <end position="75"/>
    </location>
</feature>
<dbReference type="PIRSF" id="PIRSF037031">
    <property type="entry name" value="Redox_disulphide_2"/>
    <property type="match status" value="1"/>
</dbReference>
<dbReference type="InterPro" id="IPR036249">
    <property type="entry name" value="Thioredoxin-like_sf"/>
</dbReference>
<dbReference type="EMBL" id="JACHFH010000001">
    <property type="protein sequence ID" value="MBB5334949.1"/>
    <property type="molecule type" value="Genomic_DNA"/>
</dbReference>
<evidence type="ECO:0000256" key="1">
    <source>
        <dbReference type="PIRSR" id="PIRSR037031-50"/>
    </source>
</evidence>
<dbReference type="InterPro" id="IPR005243">
    <property type="entry name" value="THIRX-like_proc"/>
</dbReference>
<organism evidence="4 5">
    <name type="scientific">Pectinatus brassicae</name>
    <dbReference type="NCBI Taxonomy" id="862415"/>
    <lineage>
        <taxon>Bacteria</taxon>
        <taxon>Bacillati</taxon>
        <taxon>Bacillota</taxon>
        <taxon>Negativicutes</taxon>
        <taxon>Selenomonadales</taxon>
        <taxon>Selenomonadaceae</taxon>
        <taxon>Pectinatus</taxon>
    </lineage>
</organism>
<dbReference type="PANTHER" id="PTHR36450:SF1">
    <property type="entry name" value="THIOREDOXIN"/>
    <property type="match status" value="1"/>
</dbReference>
<dbReference type="SUPFAM" id="SSF52833">
    <property type="entry name" value="Thioredoxin-like"/>
    <property type="match status" value="1"/>
</dbReference>
<evidence type="ECO:0000256" key="2">
    <source>
        <dbReference type="PIRSR" id="PIRSR037031-51"/>
    </source>
</evidence>
<dbReference type="RefSeq" id="WP_183858785.1">
    <property type="nucleotide sequence ID" value="NZ_JACHFH010000001.1"/>
</dbReference>
<feature type="active site" description="Nucleophile" evidence="1">
    <location>
        <position position="10"/>
    </location>
</feature>
<dbReference type="Pfam" id="PF13192">
    <property type="entry name" value="Thioredoxin_3"/>
    <property type="match status" value="1"/>
</dbReference>
<dbReference type="Gene3D" id="3.40.30.10">
    <property type="entry name" value="Glutaredoxin"/>
    <property type="match status" value="1"/>
</dbReference>
<dbReference type="PANTHER" id="PTHR36450">
    <property type="entry name" value="THIOREDOXIN"/>
    <property type="match status" value="1"/>
</dbReference>
<dbReference type="Proteomes" id="UP000559117">
    <property type="component" value="Unassembled WGS sequence"/>
</dbReference>
<keyword evidence="2" id="KW-1015">Disulfide bond</keyword>
<gene>
    <name evidence="4" type="ORF">HNR32_000049</name>
</gene>
<evidence type="ECO:0000313" key="4">
    <source>
        <dbReference type="EMBL" id="MBB5334949.1"/>
    </source>
</evidence>
<protein>
    <submittedName>
        <fullName evidence="4">Small redox-active disulfide protein 2</fullName>
    </submittedName>
</protein>
<reference evidence="4 5" key="1">
    <citation type="submission" date="2020-08" db="EMBL/GenBank/DDBJ databases">
        <title>Genomic Encyclopedia of Type Strains, Phase IV (KMG-IV): sequencing the most valuable type-strain genomes for metagenomic binning, comparative biology and taxonomic classification.</title>
        <authorList>
            <person name="Goeker M."/>
        </authorList>
    </citation>
    <scope>NUCLEOTIDE SEQUENCE [LARGE SCALE GENOMIC DNA]</scope>
    <source>
        <strain evidence="4 5">DSM 24661</strain>
    </source>
</reference>
<dbReference type="NCBIfam" id="TIGR00412">
    <property type="entry name" value="redox_disulf_2"/>
    <property type="match status" value="1"/>
</dbReference>
<keyword evidence="5" id="KW-1185">Reference proteome</keyword>
<feature type="disulfide bond" description="Redox-active" evidence="2">
    <location>
        <begin position="10"/>
        <end position="13"/>
    </location>
</feature>
<sequence length="75" mass="8228">MKIEILGMGCAKCKDLYMAAEQAVQEVGIEAQINKVEDIKQIMQYGVMTTPALVIDGKVRAAGKVISKDEIKQML</sequence>